<keyword evidence="5" id="KW-1185">Reference proteome</keyword>
<dbReference type="InterPro" id="IPR000620">
    <property type="entry name" value="EamA_dom"/>
</dbReference>
<dbReference type="PANTHER" id="PTHR22911">
    <property type="entry name" value="ACYL-MALONYL CONDENSING ENZYME-RELATED"/>
    <property type="match status" value="1"/>
</dbReference>
<evidence type="ECO:0000259" key="3">
    <source>
        <dbReference type="Pfam" id="PF00892"/>
    </source>
</evidence>
<keyword evidence="1" id="KW-0812">Transmembrane</keyword>
<feature type="transmembrane region" description="Helical" evidence="1">
    <location>
        <begin position="152"/>
        <end position="171"/>
    </location>
</feature>
<dbReference type="Pfam" id="PF00892">
    <property type="entry name" value="EamA"/>
    <property type="match status" value="2"/>
</dbReference>
<sequence length="327" mass="36401">MNRRIFIVFFLGLVGVVSMGSAAVAFSAMSSVNPLMKSCWRLQITSLCFFIMVLLTYKDKKEIYKDQLKKYWKTILIAGFSIGAHFSLWNVSMQFTSIAHSLVFLYSCPALLVLYYMIRCRKLKLLQVSGAMIGFVGMFIMCFLSSSDEGTTWYGDLIALSGAVALAVNLIISENLMIEGPIFYLFCIHITAAVFCLVISISLYPISIASVFGYLYTLDGAYALYLGVVCGFIGNGALYFLLKYVSPFILSVIINFDPVVGSLFAWIFGFQSDPNRFTFIGGSLVLLGNFIATASLHMKKKNEEQKNENKVEPHHPLSRLCSTVGIQ</sequence>
<feature type="transmembrane region" description="Helical" evidence="1">
    <location>
        <begin position="98"/>
        <end position="118"/>
    </location>
</feature>
<evidence type="ECO:0000313" key="5">
    <source>
        <dbReference type="Proteomes" id="UP000187209"/>
    </source>
</evidence>
<dbReference type="InterPro" id="IPR037185">
    <property type="entry name" value="EmrE-like"/>
</dbReference>
<feature type="transmembrane region" description="Helical" evidence="1">
    <location>
        <begin position="40"/>
        <end position="59"/>
    </location>
</feature>
<dbReference type="OrthoDB" id="74158at2759"/>
<name>A0A1R2CPU2_9CILI</name>
<dbReference type="EMBL" id="MPUH01000090">
    <property type="protein sequence ID" value="OMJ91012.1"/>
    <property type="molecule type" value="Genomic_DNA"/>
</dbReference>
<feature type="domain" description="EamA" evidence="3">
    <location>
        <begin position="154"/>
        <end position="292"/>
    </location>
</feature>
<feature type="transmembrane region" description="Helical" evidence="1">
    <location>
        <begin position="222"/>
        <end position="241"/>
    </location>
</feature>
<dbReference type="AlphaFoldDB" id="A0A1R2CPU2"/>
<keyword evidence="1" id="KW-1133">Transmembrane helix</keyword>
<dbReference type="PANTHER" id="PTHR22911:SF76">
    <property type="entry name" value="EAMA DOMAIN-CONTAINING PROTEIN"/>
    <property type="match status" value="1"/>
</dbReference>
<reference evidence="4 5" key="1">
    <citation type="submission" date="2016-11" db="EMBL/GenBank/DDBJ databases">
        <title>The macronuclear genome of Stentor coeruleus: a giant cell with tiny introns.</title>
        <authorList>
            <person name="Slabodnick M."/>
            <person name="Ruby J.G."/>
            <person name="Reiff S.B."/>
            <person name="Swart E.C."/>
            <person name="Gosai S."/>
            <person name="Prabakaran S."/>
            <person name="Witkowska E."/>
            <person name="Larue G.E."/>
            <person name="Fisher S."/>
            <person name="Freeman R.M."/>
            <person name="Gunawardena J."/>
            <person name="Chu W."/>
            <person name="Stover N.A."/>
            <person name="Gregory B.D."/>
            <person name="Nowacki M."/>
            <person name="Derisi J."/>
            <person name="Roy S.W."/>
            <person name="Marshall W.F."/>
            <person name="Sood P."/>
        </authorList>
    </citation>
    <scope>NUCLEOTIDE SEQUENCE [LARGE SCALE GENOMIC DNA]</scope>
    <source>
        <strain evidence="4">WM001</strain>
    </source>
</reference>
<comment type="caution">
    <text evidence="4">The sequence shown here is derived from an EMBL/GenBank/DDBJ whole genome shotgun (WGS) entry which is preliminary data.</text>
</comment>
<proteinExistence type="predicted"/>
<feature type="signal peptide" evidence="2">
    <location>
        <begin position="1"/>
        <end position="22"/>
    </location>
</feature>
<protein>
    <recommendedName>
        <fullName evidence="3">EamA domain-containing protein</fullName>
    </recommendedName>
</protein>
<evidence type="ECO:0000256" key="2">
    <source>
        <dbReference type="SAM" id="SignalP"/>
    </source>
</evidence>
<feature type="chain" id="PRO_5012390375" description="EamA domain-containing protein" evidence="2">
    <location>
        <begin position="23"/>
        <end position="327"/>
    </location>
</feature>
<organism evidence="4 5">
    <name type="scientific">Stentor coeruleus</name>
    <dbReference type="NCBI Taxonomy" id="5963"/>
    <lineage>
        <taxon>Eukaryota</taxon>
        <taxon>Sar</taxon>
        <taxon>Alveolata</taxon>
        <taxon>Ciliophora</taxon>
        <taxon>Postciliodesmatophora</taxon>
        <taxon>Heterotrichea</taxon>
        <taxon>Heterotrichida</taxon>
        <taxon>Stentoridae</taxon>
        <taxon>Stentor</taxon>
    </lineage>
</organism>
<evidence type="ECO:0000313" key="4">
    <source>
        <dbReference type="EMBL" id="OMJ91012.1"/>
    </source>
</evidence>
<feature type="transmembrane region" description="Helical" evidence="1">
    <location>
        <begin position="71"/>
        <end position="92"/>
    </location>
</feature>
<keyword evidence="2" id="KW-0732">Signal</keyword>
<dbReference type="Proteomes" id="UP000187209">
    <property type="component" value="Unassembled WGS sequence"/>
</dbReference>
<evidence type="ECO:0000256" key="1">
    <source>
        <dbReference type="SAM" id="Phobius"/>
    </source>
</evidence>
<feature type="domain" description="EamA" evidence="3">
    <location>
        <begin position="9"/>
        <end position="141"/>
    </location>
</feature>
<feature type="transmembrane region" description="Helical" evidence="1">
    <location>
        <begin position="277"/>
        <end position="296"/>
    </location>
</feature>
<feature type="transmembrane region" description="Helical" evidence="1">
    <location>
        <begin position="125"/>
        <end position="146"/>
    </location>
</feature>
<keyword evidence="1" id="KW-0472">Membrane</keyword>
<dbReference type="GO" id="GO:0016020">
    <property type="term" value="C:membrane"/>
    <property type="evidence" value="ECO:0007669"/>
    <property type="project" value="InterPro"/>
</dbReference>
<dbReference type="SUPFAM" id="SSF103481">
    <property type="entry name" value="Multidrug resistance efflux transporter EmrE"/>
    <property type="match status" value="2"/>
</dbReference>
<accession>A0A1R2CPU2</accession>
<feature type="transmembrane region" description="Helical" evidence="1">
    <location>
        <begin position="183"/>
        <end position="216"/>
    </location>
</feature>
<gene>
    <name evidence="4" type="ORF">SteCoe_6474</name>
</gene>
<feature type="transmembrane region" description="Helical" evidence="1">
    <location>
        <begin position="248"/>
        <end position="271"/>
    </location>
</feature>